<evidence type="ECO:0000259" key="1">
    <source>
        <dbReference type="PROSITE" id="PS51462"/>
    </source>
</evidence>
<dbReference type="InterPro" id="IPR054105">
    <property type="entry name" value="WHD_NrtR"/>
</dbReference>
<dbReference type="Pfam" id="PF00293">
    <property type="entry name" value="NUDIX"/>
    <property type="match status" value="1"/>
</dbReference>
<comment type="caution">
    <text evidence="2">The sequence shown here is derived from an EMBL/GenBank/DDBJ whole genome shotgun (WGS) entry which is preliminary data.</text>
</comment>
<gene>
    <name evidence="2" type="ORF">P3W85_09165</name>
</gene>
<name>A0ABT6AKJ9_9BURK</name>
<dbReference type="Pfam" id="PF21906">
    <property type="entry name" value="WHD_NrtR"/>
    <property type="match status" value="1"/>
</dbReference>
<dbReference type="InterPro" id="IPR036390">
    <property type="entry name" value="WH_DNA-bd_sf"/>
</dbReference>
<feature type="domain" description="Nudix hydrolase" evidence="1">
    <location>
        <begin position="23"/>
        <end position="160"/>
    </location>
</feature>
<protein>
    <submittedName>
        <fullName evidence="2">NUDIX domain-containing protein</fullName>
    </submittedName>
</protein>
<accession>A0ABT6AKJ9</accession>
<dbReference type="Gene3D" id="3.90.79.10">
    <property type="entry name" value="Nucleoside Triphosphate Pyrophosphohydrolase"/>
    <property type="match status" value="1"/>
</dbReference>
<dbReference type="RefSeq" id="WP_035813150.1">
    <property type="nucleotide sequence ID" value="NZ_JARJLM010000158.1"/>
</dbReference>
<sequence>MTKPSEPIPDPVEAAGDAVFRRPLTTVDVVILTIRAGSLQVLLVQRPQQAGEPFPGRWALPGGFVDVARDRDLQACALRKLAEKTGVDSPYLEQVGSWGSATRDPRGWSTTHVYVALLPDETLALQKGGNAADLRWAPVEGEGVAMPLAFDHAVLLGAALHRVRGKTEYTSLPAHLLPSAFTLGELQHVYELVLGRSLEKKAFRTRMLAGGMLEDLGAQKETGRRPALLYRLREQAGLVYFTRSFEQR</sequence>
<proteinExistence type="predicted"/>
<dbReference type="Gene3D" id="1.10.10.10">
    <property type="entry name" value="Winged helix-like DNA-binding domain superfamily/Winged helix DNA-binding domain"/>
    <property type="match status" value="1"/>
</dbReference>
<reference evidence="2 3" key="1">
    <citation type="submission" date="2023-03" db="EMBL/GenBank/DDBJ databases">
        <title>Draft assemblies of triclosan tolerant bacteria isolated from returned activated sludge.</title>
        <authorList>
            <person name="Van Hamelsveld S."/>
        </authorList>
    </citation>
    <scope>NUCLEOTIDE SEQUENCE [LARGE SCALE GENOMIC DNA]</scope>
    <source>
        <strain evidence="2 3">GW210010_S58</strain>
    </source>
</reference>
<dbReference type="SUPFAM" id="SSF55811">
    <property type="entry name" value="Nudix"/>
    <property type="match status" value="1"/>
</dbReference>
<dbReference type="InterPro" id="IPR000086">
    <property type="entry name" value="NUDIX_hydrolase_dom"/>
</dbReference>
<dbReference type="EMBL" id="JARJLM010000158">
    <property type="protein sequence ID" value="MDF3833118.1"/>
    <property type="molecule type" value="Genomic_DNA"/>
</dbReference>
<dbReference type="PANTHER" id="PTHR43736:SF4">
    <property type="entry name" value="SLR1690 PROTEIN"/>
    <property type="match status" value="1"/>
</dbReference>
<evidence type="ECO:0000313" key="2">
    <source>
        <dbReference type="EMBL" id="MDF3833118.1"/>
    </source>
</evidence>
<organism evidence="2 3">
    <name type="scientific">Cupriavidus basilensis</name>
    <dbReference type="NCBI Taxonomy" id="68895"/>
    <lineage>
        <taxon>Bacteria</taxon>
        <taxon>Pseudomonadati</taxon>
        <taxon>Pseudomonadota</taxon>
        <taxon>Betaproteobacteria</taxon>
        <taxon>Burkholderiales</taxon>
        <taxon>Burkholderiaceae</taxon>
        <taxon>Cupriavidus</taxon>
    </lineage>
</organism>
<dbReference type="SUPFAM" id="SSF46785">
    <property type="entry name" value="Winged helix' DNA-binding domain"/>
    <property type="match status" value="1"/>
</dbReference>
<dbReference type="InterPro" id="IPR036388">
    <property type="entry name" value="WH-like_DNA-bd_sf"/>
</dbReference>
<keyword evidence="3" id="KW-1185">Reference proteome</keyword>
<dbReference type="InterPro" id="IPR015797">
    <property type="entry name" value="NUDIX_hydrolase-like_dom_sf"/>
</dbReference>
<dbReference type="CDD" id="cd18873">
    <property type="entry name" value="NUDIX_NadM_like"/>
    <property type="match status" value="1"/>
</dbReference>
<dbReference type="Proteomes" id="UP001216674">
    <property type="component" value="Unassembled WGS sequence"/>
</dbReference>
<dbReference type="PANTHER" id="PTHR43736">
    <property type="entry name" value="ADP-RIBOSE PYROPHOSPHATASE"/>
    <property type="match status" value="1"/>
</dbReference>
<evidence type="ECO:0000313" key="3">
    <source>
        <dbReference type="Proteomes" id="UP001216674"/>
    </source>
</evidence>
<dbReference type="PROSITE" id="PS51462">
    <property type="entry name" value="NUDIX"/>
    <property type="match status" value="1"/>
</dbReference>